<comment type="caution">
    <text evidence="1">The sequence shown here is derived from an EMBL/GenBank/DDBJ whole genome shotgun (WGS) entry which is preliminary data.</text>
</comment>
<accession>A0ACC0YM24</accession>
<gene>
    <name evidence="1" type="ORF">Pint_22742</name>
</gene>
<name>A0ACC0YM24_9ROSI</name>
<sequence length="435" mass="50246">MWKKYELRDVMMNDRGFFFFKFADESLMENCLEDGPCLSLNHPIMIQKWKPGMELNKETPRFIPMWVKFYDLLLEMWNPMGLSYKASGVGKTLHMDRVTQETCRHGLGHVGFARILVEVDAAKKLLDIVHISVPYDESIELKTMVVRLDYQWRPTQCPRCCVFGHRDVLCPRKPRVVINSNDKVVEENQIEKKGFTLVTRKGKEKVHDVDGDLGDTEVDSDTASIMEFIKHGATCSQAGCRIVMGWDPESFMVELLERTNQVILCLVRNLIDNGIFLYSIVYEANDCMSRHDLWKNLISHKLLVRDSPWIIMGEFNVILNSWESLGGNSNITTSIRDFRDCVNTLEVEDISQAGIMFTWNGKSHDENGIFKKLDRVMGNSLFSTKFLRVSTFFYPRGVSDHSILVTSFPSTLMTKCKPFKFFNYPTYMAEFKPIV</sequence>
<protein>
    <submittedName>
        <fullName evidence="1">Uncharacterized protein</fullName>
    </submittedName>
</protein>
<keyword evidence="2" id="KW-1185">Reference proteome</keyword>
<dbReference type="Proteomes" id="UP001163603">
    <property type="component" value="Chromosome 6"/>
</dbReference>
<proteinExistence type="predicted"/>
<evidence type="ECO:0000313" key="2">
    <source>
        <dbReference type="Proteomes" id="UP001163603"/>
    </source>
</evidence>
<organism evidence="1 2">
    <name type="scientific">Pistacia integerrima</name>
    <dbReference type="NCBI Taxonomy" id="434235"/>
    <lineage>
        <taxon>Eukaryota</taxon>
        <taxon>Viridiplantae</taxon>
        <taxon>Streptophyta</taxon>
        <taxon>Embryophyta</taxon>
        <taxon>Tracheophyta</taxon>
        <taxon>Spermatophyta</taxon>
        <taxon>Magnoliopsida</taxon>
        <taxon>eudicotyledons</taxon>
        <taxon>Gunneridae</taxon>
        <taxon>Pentapetalae</taxon>
        <taxon>rosids</taxon>
        <taxon>malvids</taxon>
        <taxon>Sapindales</taxon>
        <taxon>Anacardiaceae</taxon>
        <taxon>Pistacia</taxon>
    </lineage>
</organism>
<evidence type="ECO:0000313" key="1">
    <source>
        <dbReference type="EMBL" id="KAJ0038425.1"/>
    </source>
</evidence>
<reference evidence="2" key="1">
    <citation type="journal article" date="2023" name="G3 (Bethesda)">
        <title>Genome assembly and association tests identify interacting loci associated with vigor, precocity, and sex in interspecific pistachio rootstocks.</title>
        <authorList>
            <person name="Palmer W."/>
            <person name="Jacygrad E."/>
            <person name="Sagayaradj S."/>
            <person name="Cavanaugh K."/>
            <person name="Han R."/>
            <person name="Bertier L."/>
            <person name="Beede B."/>
            <person name="Kafkas S."/>
            <person name="Golino D."/>
            <person name="Preece J."/>
            <person name="Michelmore R."/>
        </authorList>
    </citation>
    <scope>NUCLEOTIDE SEQUENCE [LARGE SCALE GENOMIC DNA]</scope>
</reference>
<dbReference type="EMBL" id="CM047741">
    <property type="protein sequence ID" value="KAJ0038425.1"/>
    <property type="molecule type" value="Genomic_DNA"/>
</dbReference>